<gene>
    <name evidence="7" type="primary">rpl5</name>
    <name evidence="11" type="ORF">ENO77_01625</name>
</gene>
<keyword evidence="6 7" id="KW-0687">Ribonucleoprotein</keyword>
<dbReference type="GO" id="GO:1990904">
    <property type="term" value="C:ribonucleoprotein complex"/>
    <property type="evidence" value="ECO:0007669"/>
    <property type="project" value="UniProtKB-KW"/>
</dbReference>
<evidence type="ECO:0000256" key="8">
    <source>
        <dbReference type="RuleBase" id="RU003930"/>
    </source>
</evidence>
<dbReference type="SUPFAM" id="SSF55282">
    <property type="entry name" value="RL5-like"/>
    <property type="match status" value="1"/>
</dbReference>
<evidence type="ECO:0000256" key="7">
    <source>
        <dbReference type="HAMAP-Rule" id="MF_01333"/>
    </source>
</evidence>
<organism evidence="11">
    <name type="scientific">Ignisphaera aggregans</name>
    <dbReference type="NCBI Taxonomy" id="334771"/>
    <lineage>
        <taxon>Archaea</taxon>
        <taxon>Thermoproteota</taxon>
        <taxon>Thermoprotei</taxon>
        <taxon>Desulfurococcales</taxon>
        <taxon>Desulfurococcaceae</taxon>
        <taxon>Ignisphaera</taxon>
    </lineage>
</organism>
<dbReference type="HAMAP" id="MF_01333_A">
    <property type="entry name" value="Ribosomal_uL5_A"/>
    <property type="match status" value="1"/>
</dbReference>
<evidence type="ECO:0000256" key="3">
    <source>
        <dbReference type="ARBA" id="ARBA00022730"/>
    </source>
</evidence>
<dbReference type="InterPro" id="IPR031309">
    <property type="entry name" value="Ribosomal_uL5_C"/>
</dbReference>
<protein>
    <recommendedName>
        <fullName evidence="7">Large ribosomal subunit protein uL5</fullName>
    </recommendedName>
</protein>
<dbReference type="AlphaFoldDB" id="A0A7C2ZNC4"/>
<dbReference type="InterPro" id="IPR002132">
    <property type="entry name" value="Ribosomal_uL5"/>
</dbReference>
<keyword evidence="4 7" id="KW-0694">RNA-binding</keyword>
<name>A0A7C2ZNC4_9CREN</name>
<dbReference type="GO" id="GO:0005840">
    <property type="term" value="C:ribosome"/>
    <property type="evidence" value="ECO:0007669"/>
    <property type="project" value="UniProtKB-KW"/>
</dbReference>
<evidence type="ECO:0000259" key="9">
    <source>
        <dbReference type="Pfam" id="PF00281"/>
    </source>
</evidence>
<sequence length="211" mass="23569">MATVVEVVTGASTVYPKSIPESFKSSILPDDVVAGILNRWRKNPMLVPFIAKVVVNIAVGGAQERLEKASILLEQLTGQKPSIRRARKTIKEFGISKRQPIAAVVTLRGAKAYEFLRKALIAVNNVLKESSFDPYGNVSFGIKEHLLLPGVRYDPEIGIFGMDVAVTIERKGYRVLRRRIKRSTIPRQHRTTKEEGMLLMELLFNVKISPS</sequence>
<comment type="subunit">
    <text evidence="7">Part of the 50S ribosomal subunit; contacts the 5S rRNA and probably tRNA. Forms a bridge to the 30S subunit in the 70S ribosome.</text>
</comment>
<dbReference type="GO" id="GO:0000049">
    <property type="term" value="F:tRNA binding"/>
    <property type="evidence" value="ECO:0007669"/>
    <property type="project" value="UniProtKB-UniRule"/>
</dbReference>
<keyword evidence="3 7" id="KW-0699">rRNA-binding</keyword>
<dbReference type="GO" id="GO:0006412">
    <property type="term" value="P:translation"/>
    <property type="evidence" value="ECO:0007669"/>
    <property type="project" value="UniProtKB-UniRule"/>
</dbReference>
<dbReference type="NCBIfam" id="NF003258">
    <property type="entry name" value="PRK04219.1"/>
    <property type="match status" value="1"/>
</dbReference>
<feature type="domain" description="Large ribosomal subunit protein uL5 C-terminal" evidence="10">
    <location>
        <begin position="100"/>
        <end position="197"/>
    </location>
</feature>
<dbReference type="InterPro" id="IPR022803">
    <property type="entry name" value="Ribosomal_uL5_dom_sf"/>
</dbReference>
<dbReference type="Gene3D" id="3.30.1440.10">
    <property type="match status" value="1"/>
</dbReference>
<dbReference type="PANTHER" id="PTHR11994">
    <property type="entry name" value="60S RIBOSOMAL PROTEIN L11-RELATED"/>
    <property type="match status" value="1"/>
</dbReference>
<comment type="similarity">
    <text evidence="1 7 8">Belongs to the universal ribosomal protein uL5 family.</text>
</comment>
<proteinExistence type="inferred from homology"/>
<comment type="caution">
    <text evidence="11">The sequence shown here is derived from an EMBL/GenBank/DDBJ whole genome shotgun (WGS) entry which is preliminary data.</text>
</comment>
<evidence type="ECO:0000256" key="1">
    <source>
        <dbReference type="ARBA" id="ARBA00008553"/>
    </source>
</evidence>
<dbReference type="Pfam" id="PF00673">
    <property type="entry name" value="Ribosomal_L5_C"/>
    <property type="match status" value="1"/>
</dbReference>
<feature type="domain" description="Large ribosomal subunit protein uL5 N-terminal" evidence="9">
    <location>
        <begin position="43"/>
        <end position="95"/>
    </location>
</feature>
<reference evidence="11" key="1">
    <citation type="journal article" date="2020" name="mSystems">
        <title>Genome- and Community-Level Interaction Insights into Carbon Utilization and Element Cycling Functions of Hydrothermarchaeota in Hydrothermal Sediment.</title>
        <authorList>
            <person name="Zhou Z."/>
            <person name="Liu Y."/>
            <person name="Xu W."/>
            <person name="Pan J."/>
            <person name="Luo Z.H."/>
            <person name="Li M."/>
        </authorList>
    </citation>
    <scope>NUCLEOTIDE SEQUENCE [LARGE SCALE GENOMIC DNA]</scope>
    <source>
        <strain evidence="11">SpSt-16</strain>
    </source>
</reference>
<dbReference type="InterPro" id="IPR031310">
    <property type="entry name" value="Ribosomal_uL5_N"/>
</dbReference>
<evidence type="ECO:0000256" key="6">
    <source>
        <dbReference type="ARBA" id="ARBA00023274"/>
    </source>
</evidence>
<keyword evidence="5 7" id="KW-0689">Ribosomal protein</keyword>
<evidence type="ECO:0000259" key="10">
    <source>
        <dbReference type="Pfam" id="PF00673"/>
    </source>
</evidence>
<keyword evidence="2 7" id="KW-0820">tRNA-binding</keyword>
<evidence type="ECO:0000313" key="11">
    <source>
        <dbReference type="EMBL" id="HEW52859.1"/>
    </source>
</evidence>
<dbReference type="GO" id="GO:0019843">
    <property type="term" value="F:rRNA binding"/>
    <property type="evidence" value="ECO:0007669"/>
    <property type="project" value="UniProtKB-UniRule"/>
</dbReference>
<dbReference type="FunFam" id="3.30.1440.10:FF:000002">
    <property type="entry name" value="60S ribosomal protein L11"/>
    <property type="match status" value="1"/>
</dbReference>
<comment type="function">
    <text evidence="7">This is 1 of the proteins that bind and probably mediate the attachment of the 5S RNA into the large ribosomal subunit, where it forms part of the central protuberance. In the 70S ribosome it contacts protein S13 of the 30S subunit (bridge B1b), connecting the 2 subunits; this bridge is implicated in subunit movement. May contact the P site tRNA; the 5S rRNA and some of its associated proteins might help stabilize positioning of ribosome-bound tRNAs.</text>
</comment>
<dbReference type="InterPro" id="IPR022804">
    <property type="entry name" value="Ribosomal_uL5_arc"/>
</dbReference>
<dbReference type="GO" id="GO:0003735">
    <property type="term" value="F:structural constituent of ribosome"/>
    <property type="evidence" value="ECO:0007669"/>
    <property type="project" value="InterPro"/>
</dbReference>
<accession>A0A7C2ZNC4</accession>
<evidence type="ECO:0000256" key="4">
    <source>
        <dbReference type="ARBA" id="ARBA00022884"/>
    </source>
</evidence>
<dbReference type="PIRSF" id="PIRSF002161">
    <property type="entry name" value="Ribosomal_L5"/>
    <property type="match status" value="1"/>
</dbReference>
<dbReference type="InterPro" id="IPR057266">
    <property type="entry name" value="Ribosomal_uL5_euk/arc-type"/>
</dbReference>
<dbReference type="Pfam" id="PF00281">
    <property type="entry name" value="Ribosomal_L5"/>
    <property type="match status" value="1"/>
</dbReference>
<evidence type="ECO:0000256" key="5">
    <source>
        <dbReference type="ARBA" id="ARBA00022980"/>
    </source>
</evidence>
<dbReference type="EMBL" id="DSGT01000003">
    <property type="protein sequence ID" value="HEW52859.1"/>
    <property type="molecule type" value="Genomic_DNA"/>
</dbReference>
<evidence type="ECO:0000256" key="2">
    <source>
        <dbReference type="ARBA" id="ARBA00022555"/>
    </source>
</evidence>